<evidence type="ECO:0000256" key="1">
    <source>
        <dbReference type="PROSITE-ProRule" id="PRU00047"/>
    </source>
</evidence>
<accession>A0A2U1P1F3</accession>
<gene>
    <name evidence="4" type="ORF">CTI12_AA204830</name>
</gene>
<dbReference type="SMART" id="SM00343">
    <property type="entry name" value="ZnF_C2HC"/>
    <property type="match status" value="1"/>
</dbReference>
<feature type="region of interest" description="Disordered" evidence="2">
    <location>
        <begin position="45"/>
        <end position="73"/>
    </location>
</feature>
<name>A0A2U1P1F3_ARTAN</name>
<keyword evidence="5" id="KW-1185">Reference proteome</keyword>
<keyword evidence="4" id="KW-0695">RNA-directed DNA polymerase</keyword>
<evidence type="ECO:0000313" key="5">
    <source>
        <dbReference type="Proteomes" id="UP000245207"/>
    </source>
</evidence>
<dbReference type="Pfam" id="PF00098">
    <property type="entry name" value="zf-CCHC"/>
    <property type="match status" value="1"/>
</dbReference>
<keyword evidence="1" id="KW-0862">Zinc</keyword>
<reference evidence="4 5" key="1">
    <citation type="journal article" date="2018" name="Mol. Plant">
        <title>The genome of Artemisia annua provides insight into the evolution of Asteraceae family and artemisinin biosynthesis.</title>
        <authorList>
            <person name="Shen Q."/>
            <person name="Zhang L."/>
            <person name="Liao Z."/>
            <person name="Wang S."/>
            <person name="Yan T."/>
            <person name="Shi P."/>
            <person name="Liu M."/>
            <person name="Fu X."/>
            <person name="Pan Q."/>
            <person name="Wang Y."/>
            <person name="Lv Z."/>
            <person name="Lu X."/>
            <person name="Zhang F."/>
            <person name="Jiang W."/>
            <person name="Ma Y."/>
            <person name="Chen M."/>
            <person name="Hao X."/>
            <person name="Li L."/>
            <person name="Tang Y."/>
            <person name="Lv G."/>
            <person name="Zhou Y."/>
            <person name="Sun X."/>
            <person name="Brodelius P.E."/>
            <person name="Rose J.K.C."/>
            <person name="Tang K."/>
        </authorList>
    </citation>
    <scope>NUCLEOTIDE SEQUENCE [LARGE SCALE GENOMIC DNA]</scope>
    <source>
        <strain evidence="5">cv. Huhao1</strain>
        <tissue evidence="4">Leaf</tissue>
    </source>
</reference>
<dbReference type="InterPro" id="IPR036875">
    <property type="entry name" value="Znf_CCHC_sf"/>
</dbReference>
<keyword evidence="4" id="KW-0808">Transferase</keyword>
<dbReference type="Proteomes" id="UP000245207">
    <property type="component" value="Unassembled WGS sequence"/>
</dbReference>
<dbReference type="GO" id="GO:0008270">
    <property type="term" value="F:zinc ion binding"/>
    <property type="evidence" value="ECO:0007669"/>
    <property type="project" value="UniProtKB-KW"/>
</dbReference>
<comment type="caution">
    <text evidence="4">The sequence shown here is derived from an EMBL/GenBank/DDBJ whole genome shotgun (WGS) entry which is preliminary data.</text>
</comment>
<dbReference type="SUPFAM" id="SSF57756">
    <property type="entry name" value="Retrovirus zinc finger-like domains"/>
    <property type="match status" value="1"/>
</dbReference>
<keyword evidence="4" id="KW-0548">Nucleotidyltransferase</keyword>
<organism evidence="4 5">
    <name type="scientific">Artemisia annua</name>
    <name type="common">Sweet wormwood</name>
    <dbReference type="NCBI Taxonomy" id="35608"/>
    <lineage>
        <taxon>Eukaryota</taxon>
        <taxon>Viridiplantae</taxon>
        <taxon>Streptophyta</taxon>
        <taxon>Embryophyta</taxon>
        <taxon>Tracheophyta</taxon>
        <taxon>Spermatophyta</taxon>
        <taxon>Magnoliopsida</taxon>
        <taxon>eudicotyledons</taxon>
        <taxon>Gunneridae</taxon>
        <taxon>Pentapetalae</taxon>
        <taxon>asterids</taxon>
        <taxon>campanulids</taxon>
        <taxon>Asterales</taxon>
        <taxon>Asteraceae</taxon>
        <taxon>Asteroideae</taxon>
        <taxon>Anthemideae</taxon>
        <taxon>Artemisiinae</taxon>
        <taxon>Artemisia</taxon>
    </lineage>
</organism>
<dbReference type="PROSITE" id="PS50158">
    <property type="entry name" value="ZF_CCHC"/>
    <property type="match status" value="1"/>
</dbReference>
<dbReference type="InterPro" id="IPR005162">
    <property type="entry name" value="Retrotrans_gag_dom"/>
</dbReference>
<feature type="domain" description="CCHC-type" evidence="3">
    <location>
        <begin position="296"/>
        <end position="312"/>
    </location>
</feature>
<dbReference type="InterPro" id="IPR001878">
    <property type="entry name" value="Znf_CCHC"/>
</dbReference>
<evidence type="ECO:0000259" key="3">
    <source>
        <dbReference type="PROSITE" id="PS50158"/>
    </source>
</evidence>
<proteinExistence type="predicted"/>
<dbReference type="PANTHER" id="PTHR35046">
    <property type="entry name" value="ZINC KNUCKLE (CCHC-TYPE) FAMILY PROTEIN"/>
    <property type="match status" value="1"/>
</dbReference>
<dbReference type="Pfam" id="PF03732">
    <property type="entry name" value="Retrotrans_gag"/>
    <property type="match status" value="1"/>
</dbReference>
<dbReference type="OrthoDB" id="407598at2759"/>
<dbReference type="STRING" id="35608.A0A2U1P1F3"/>
<keyword evidence="1" id="KW-0479">Metal-binding</keyword>
<dbReference type="AlphaFoldDB" id="A0A2U1P1F3"/>
<feature type="compositionally biased region" description="Basic residues" evidence="2">
    <location>
        <begin position="1"/>
        <end position="10"/>
    </location>
</feature>
<dbReference type="GO" id="GO:0003964">
    <property type="term" value="F:RNA-directed DNA polymerase activity"/>
    <property type="evidence" value="ECO:0007669"/>
    <property type="project" value="UniProtKB-KW"/>
</dbReference>
<dbReference type="EMBL" id="PKPP01001835">
    <property type="protein sequence ID" value="PWA79605.1"/>
    <property type="molecule type" value="Genomic_DNA"/>
</dbReference>
<keyword evidence="1" id="KW-0863">Zinc-finger</keyword>
<protein>
    <submittedName>
        <fullName evidence="4">Reverse transcriptase domain-containing protein</fullName>
    </submittedName>
</protein>
<feature type="region of interest" description="Disordered" evidence="2">
    <location>
        <begin position="1"/>
        <end position="32"/>
    </location>
</feature>
<dbReference type="Gene3D" id="4.10.60.10">
    <property type="entry name" value="Zinc finger, CCHC-type"/>
    <property type="match status" value="1"/>
</dbReference>
<dbReference type="PANTHER" id="PTHR35046:SF23">
    <property type="entry name" value="NUCLEOTIDYLTRANSFERASE, RIBONUCLEASE H"/>
    <property type="match status" value="1"/>
</dbReference>
<dbReference type="GO" id="GO:0003676">
    <property type="term" value="F:nucleic acid binding"/>
    <property type="evidence" value="ECO:0007669"/>
    <property type="project" value="InterPro"/>
</dbReference>
<feature type="compositionally biased region" description="Basic and acidic residues" evidence="2">
    <location>
        <begin position="17"/>
        <end position="32"/>
    </location>
</feature>
<evidence type="ECO:0000313" key="4">
    <source>
        <dbReference type="EMBL" id="PWA79605.1"/>
    </source>
</evidence>
<sequence length="382" mass="44111">MAEHVRRGRPRGGGARRNAERGNDPNPRDIEIDRLRQRIQELELLQQEETTESDHTWEPYEDENPFGRYRPDVRGGYRDDPLRGIGMKVEIPEFSGKVHPDDFIDWLSTVERVFDLKDIPEHLKLVAIRLRKHASLWWDHVKKQRALAGKSKVVTWEKMKKLLKAKFLPDNHRQEAFLDYHNLSQRTLTVEELINEFDRLRMRCDANEEDEQVVARFLGCLRPEISDVVNLQQYLTYSDVCRLALKVEKQQNKIKGKTSVGRFTPVSKSTPTIAAKGKIEPATSSSVTGNHIRAPRCFKCQGLGHYARDCPNQKIVTIVDEEIEPVYDTDGEGDELINNEEVVYADHGEALVIQRVLNVAASQSIDNNSWLRNSIFRTKYQD</sequence>
<evidence type="ECO:0000256" key="2">
    <source>
        <dbReference type="SAM" id="MobiDB-lite"/>
    </source>
</evidence>